<organism evidence="2 3">
    <name type="scientific">Aspergillus sclerotioniger CBS 115572</name>
    <dbReference type="NCBI Taxonomy" id="1450535"/>
    <lineage>
        <taxon>Eukaryota</taxon>
        <taxon>Fungi</taxon>
        <taxon>Dikarya</taxon>
        <taxon>Ascomycota</taxon>
        <taxon>Pezizomycotina</taxon>
        <taxon>Eurotiomycetes</taxon>
        <taxon>Eurotiomycetidae</taxon>
        <taxon>Eurotiales</taxon>
        <taxon>Aspergillaceae</taxon>
        <taxon>Aspergillus</taxon>
        <taxon>Aspergillus subgen. Circumdati</taxon>
    </lineage>
</organism>
<dbReference type="RefSeq" id="XP_025472248.1">
    <property type="nucleotide sequence ID" value="XM_025605616.1"/>
</dbReference>
<evidence type="ECO:0000313" key="2">
    <source>
        <dbReference type="EMBL" id="PWY95487.1"/>
    </source>
</evidence>
<comment type="caution">
    <text evidence="2">The sequence shown here is derived from an EMBL/GenBank/DDBJ whole genome shotgun (WGS) entry which is preliminary data.</text>
</comment>
<dbReference type="GeneID" id="37107759"/>
<protein>
    <submittedName>
        <fullName evidence="2">Uncharacterized protein</fullName>
    </submittedName>
</protein>
<reference evidence="2 3" key="1">
    <citation type="submission" date="2016-12" db="EMBL/GenBank/DDBJ databases">
        <title>The genomes of Aspergillus section Nigri reveals drivers in fungal speciation.</title>
        <authorList>
            <consortium name="DOE Joint Genome Institute"/>
            <person name="Vesth T.C."/>
            <person name="Nybo J."/>
            <person name="Theobald S."/>
            <person name="Brandl J."/>
            <person name="Frisvad J.C."/>
            <person name="Nielsen K.F."/>
            <person name="Lyhne E.K."/>
            <person name="Kogle M.E."/>
            <person name="Kuo A."/>
            <person name="Riley R."/>
            <person name="Clum A."/>
            <person name="Nolan M."/>
            <person name="Lipzen A."/>
            <person name="Salamov A."/>
            <person name="Henrissat B."/>
            <person name="Wiebenga A."/>
            <person name="De Vries R.P."/>
            <person name="Grigoriev I.V."/>
            <person name="Mortensen U.H."/>
            <person name="Andersen M.R."/>
            <person name="Baker S.E."/>
        </authorList>
    </citation>
    <scope>NUCLEOTIDE SEQUENCE [LARGE SCALE GENOMIC DNA]</scope>
    <source>
        <strain evidence="2 3">CBS 115572</strain>
    </source>
</reference>
<accession>A0A317XD23</accession>
<keyword evidence="3" id="KW-1185">Reference proteome</keyword>
<evidence type="ECO:0000256" key="1">
    <source>
        <dbReference type="SAM" id="MobiDB-lite"/>
    </source>
</evidence>
<feature type="compositionally biased region" description="Polar residues" evidence="1">
    <location>
        <begin position="1"/>
        <end position="16"/>
    </location>
</feature>
<name>A0A317XD23_9EURO</name>
<evidence type="ECO:0000313" key="3">
    <source>
        <dbReference type="Proteomes" id="UP000246702"/>
    </source>
</evidence>
<proteinExistence type="predicted"/>
<dbReference type="Proteomes" id="UP000246702">
    <property type="component" value="Unassembled WGS sequence"/>
</dbReference>
<feature type="region of interest" description="Disordered" evidence="1">
    <location>
        <begin position="1"/>
        <end position="70"/>
    </location>
</feature>
<dbReference type="AlphaFoldDB" id="A0A317XD23"/>
<gene>
    <name evidence="2" type="ORF">BO94DRAFT_126386</name>
</gene>
<sequence>MITGDSPTSNIPTESPSFPHHPSYLYNTTKIDGYQRSAPCSVLRTPQPAPRAPPTPNTSHTTPHRSRSRP</sequence>
<feature type="compositionally biased region" description="Pro residues" evidence="1">
    <location>
        <begin position="47"/>
        <end position="56"/>
    </location>
</feature>
<dbReference type="EMBL" id="MSFK01000002">
    <property type="protein sequence ID" value="PWY95487.1"/>
    <property type="molecule type" value="Genomic_DNA"/>
</dbReference>